<dbReference type="eggNOG" id="COG0668">
    <property type="taxonomic scope" value="Bacteria"/>
</dbReference>
<dbReference type="HOGENOM" id="CLU_066007_1_1_4"/>
<dbReference type="Pfam" id="PF00924">
    <property type="entry name" value="MS_channel_2nd"/>
    <property type="match status" value="1"/>
</dbReference>
<dbReference type="STRING" id="1163617.SCD_n00276"/>
<feature type="transmembrane region" description="Helical" evidence="5">
    <location>
        <begin position="78"/>
        <end position="104"/>
    </location>
</feature>
<dbReference type="OrthoDB" id="9780668at2"/>
<proteinExistence type="predicted"/>
<keyword evidence="8" id="KW-1185">Reference proteome</keyword>
<dbReference type="RefSeq" id="WP_009206930.1">
    <property type="nucleotide sequence ID" value="NC_022357.1"/>
</dbReference>
<keyword evidence="2 5" id="KW-0812">Transmembrane</keyword>
<feature type="transmembrane region" description="Helical" evidence="5">
    <location>
        <begin position="13"/>
        <end position="34"/>
    </location>
</feature>
<sequence>MQDLIDKWLFDPVVGKIVAVVLVVVAVIVLVRFLQGAIGRHIENSELRYRIRKLITFFGYVLAIFLLSLIFSDKLAGLTVFFGVAGAGVAFALQEVIASAAGWVSMSFGRFYNVGDRVQLGGIKGDVIDIGVLRTTLMECGGWINGDQYNGRIVRVANSFIFKEPVYNYSSDFPFLWDEILIPVRYGSNYEMARKEFQLVLEDVTGEHARILKGDWRKMTDQYMLEDARLEPMVTLNIKENWVEYALRYVVDYKQRRSTKDKICVRLLRAIEQSGGDIRLGAPSFEVASIPPLDIFLKNGGDVPSPIGTEHPSDT</sequence>
<accession>S6A9H6</accession>
<dbReference type="InterPro" id="IPR023408">
    <property type="entry name" value="MscS_beta-dom_sf"/>
</dbReference>
<dbReference type="PANTHER" id="PTHR30566:SF5">
    <property type="entry name" value="MECHANOSENSITIVE ION CHANNEL PROTEIN 1, MITOCHONDRIAL-RELATED"/>
    <property type="match status" value="1"/>
</dbReference>
<dbReference type="GO" id="GO:0016020">
    <property type="term" value="C:membrane"/>
    <property type="evidence" value="ECO:0007669"/>
    <property type="project" value="UniProtKB-SubCell"/>
</dbReference>
<reference evidence="7 8" key="1">
    <citation type="journal article" date="2012" name="Appl. Environ. Microbiol.">
        <title>Draft genome sequence of a psychrotolerant sulfur-oxidizing bacterium, Sulfuricella denitrificans skB26, and proteomic insights into cold adaptation.</title>
        <authorList>
            <person name="Watanabe T."/>
            <person name="Kojima H."/>
            <person name="Fukui M."/>
        </authorList>
    </citation>
    <scope>NUCLEOTIDE SEQUENCE [LARGE SCALE GENOMIC DNA]</scope>
    <source>
        <strain evidence="8">skB26</strain>
    </source>
</reference>
<dbReference type="Proteomes" id="UP000015559">
    <property type="component" value="Chromosome"/>
</dbReference>
<feature type="transmembrane region" description="Helical" evidence="5">
    <location>
        <begin position="54"/>
        <end position="72"/>
    </location>
</feature>
<gene>
    <name evidence="7" type="ORF">SCD_n00276</name>
</gene>
<feature type="domain" description="Mechanosensitive ion channel MscS" evidence="6">
    <location>
        <begin position="96"/>
        <end position="170"/>
    </location>
</feature>
<dbReference type="GO" id="GO:0008381">
    <property type="term" value="F:mechanosensitive monoatomic ion channel activity"/>
    <property type="evidence" value="ECO:0007669"/>
    <property type="project" value="UniProtKB-ARBA"/>
</dbReference>
<keyword evidence="3 5" id="KW-1133">Transmembrane helix</keyword>
<dbReference type="Gene3D" id="1.10.287.1260">
    <property type="match status" value="1"/>
</dbReference>
<organism evidence="7 8">
    <name type="scientific">Sulfuricella denitrificans (strain DSM 22764 / NBRC 105220 / skB26)</name>
    <dbReference type="NCBI Taxonomy" id="1163617"/>
    <lineage>
        <taxon>Bacteria</taxon>
        <taxon>Pseudomonadati</taxon>
        <taxon>Pseudomonadota</taxon>
        <taxon>Betaproteobacteria</taxon>
        <taxon>Nitrosomonadales</taxon>
        <taxon>Sulfuricellaceae</taxon>
        <taxon>Sulfuricella</taxon>
    </lineage>
</organism>
<dbReference type="PANTHER" id="PTHR30566">
    <property type="entry name" value="YNAI-RELATED MECHANOSENSITIVE ION CHANNEL"/>
    <property type="match status" value="1"/>
</dbReference>
<evidence type="ECO:0000313" key="7">
    <source>
        <dbReference type="EMBL" id="BAN34125.1"/>
    </source>
</evidence>
<evidence type="ECO:0000256" key="4">
    <source>
        <dbReference type="ARBA" id="ARBA00023136"/>
    </source>
</evidence>
<name>S6A9H6_SULDS</name>
<protein>
    <recommendedName>
        <fullName evidence="6">Mechanosensitive ion channel MscS domain-containing protein</fullName>
    </recommendedName>
</protein>
<keyword evidence="4 5" id="KW-0472">Membrane</keyword>
<evidence type="ECO:0000256" key="3">
    <source>
        <dbReference type="ARBA" id="ARBA00022989"/>
    </source>
</evidence>
<dbReference type="AlphaFoldDB" id="S6A9H6"/>
<evidence type="ECO:0000256" key="1">
    <source>
        <dbReference type="ARBA" id="ARBA00004370"/>
    </source>
</evidence>
<evidence type="ECO:0000313" key="8">
    <source>
        <dbReference type="Proteomes" id="UP000015559"/>
    </source>
</evidence>
<dbReference type="InterPro" id="IPR010920">
    <property type="entry name" value="LSM_dom_sf"/>
</dbReference>
<evidence type="ECO:0000259" key="6">
    <source>
        <dbReference type="Pfam" id="PF00924"/>
    </source>
</evidence>
<dbReference type="Gene3D" id="2.30.30.60">
    <property type="match status" value="1"/>
</dbReference>
<evidence type="ECO:0000256" key="5">
    <source>
        <dbReference type="SAM" id="Phobius"/>
    </source>
</evidence>
<dbReference type="EMBL" id="AP013066">
    <property type="protein sequence ID" value="BAN34125.1"/>
    <property type="molecule type" value="Genomic_DNA"/>
</dbReference>
<dbReference type="InterPro" id="IPR006685">
    <property type="entry name" value="MscS_channel_2nd"/>
</dbReference>
<evidence type="ECO:0000256" key="2">
    <source>
        <dbReference type="ARBA" id="ARBA00022692"/>
    </source>
</evidence>
<comment type="subcellular location">
    <subcellularLocation>
        <location evidence="1">Membrane</location>
    </subcellularLocation>
</comment>
<dbReference type="SUPFAM" id="SSF50182">
    <property type="entry name" value="Sm-like ribonucleoproteins"/>
    <property type="match status" value="1"/>
</dbReference>
<dbReference type="KEGG" id="sdr:SCD_n00276"/>